<keyword evidence="1" id="KW-1133">Transmembrane helix</keyword>
<feature type="transmembrane region" description="Helical" evidence="1">
    <location>
        <begin position="685"/>
        <end position="703"/>
    </location>
</feature>
<keyword evidence="5" id="KW-1185">Reference proteome</keyword>
<feature type="transmembrane region" description="Helical" evidence="1">
    <location>
        <begin position="645"/>
        <end position="665"/>
    </location>
</feature>
<dbReference type="Pfam" id="PF19078">
    <property type="entry name" value="Big_12"/>
    <property type="match status" value="1"/>
</dbReference>
<organism evidence="4 5">
    <name type="scientific">Carpinus fangiana</name>
    <dbReference type="NCBI Taxonomy" id="176857"/>
    <lineage>
        <taxon>Eukaryota</taxon>
        <taxon>Viridiplantae</taxon>
        <taxon>Streptophyta</taxon>
        <taxon>Embryophyta</taxon>
        <taxon>Tracheophyta</taxon>
        <taxon>Spermatophyta</taxon>
        <taxon>Magnoliopsida</taxon>
        <taxon>eudicotyledons</taxon>
        <taxon>Gunneridae</taxon>
        <taxon>Pentapetalae</taxon>
        <taxon>rosids</taxon>
        <taxon>fabids</taxon>
        <taxon>Fagales</taxon>
        <taxon>Betulaceae</taxon>
        <taxon>Carpinus</taxon>
    </lineage>
</organism>
<evidence type="ECO:0000259" key="3">
    <source>
        <dbReference type="Pfam" id="PF19078"/>
    </source>
</evidence>
<name>A0A660KPH8_9ROSI</name>
<dbReference type="PANTHER" id="PTHR34677">
    <property type="match status" value="1"/>
</dbReference>
<gene>
    <name evidence="4" type="ORF">FH972_010845</name>
</gene>
<protein>
    <recommendedName>
        <fullName evidence="3">Bacterial Ig-like domain-containing protein</fullName>
    </recommendedName>
</protein>
<feature type="transmembrane region" description="Helical" evidence="1">
    <location>
        <begin position="872"/>
        <end position="892"/>
    </location>
</feature>
<feature type="chain" id="PRO_5024886524" description="Bacterial Ig-like domain-containing protein" evidence="2">
    <location>
        <begin position="26"/>
        <end position="1122"/>
    </location>
</feature>
<evidence type="ECO:0000313" key="4">
    <source>
        <dbReference type="EMBL" id="KAE8038322.1"/>
    </source>
</evidence>
<dbReference type="EMBL" id="CM017324">
    <property type="protein sequence ID" value="KAE8038322.1"/>
    <property type="molecule type" value="Genomic_DNA"/>
</dbReference>
<feature type="signal peptide" evidence="2">
    <location>
        <begin position="1"/>
        <end position="25"/>
    </location>
</feature>
<evidence type="ECO:0000256" key="1">
    <source>
        <dbReference type="SAM" id="Phobius"/>
    </source>
</evidence>
<dbReference type="OrthoDB" id="1936312at2759"/>
<sequence length="1122" mass="123035">MGLLKFLQLCAFSAIMAAGVLLNSAEPTALIIRFRRAPPPQSRFSTAIFRYSVERLDGSNACKKNGCSIHCKLDGGALRPCPTDIIVLKNLTVNREHKFLLNVTTGDGERNSSAYSWFIDTVPPTATIHSEQIYTNAEKLAIDVTFSEACNGQSAFKCVNSTNCDVIIKGPAHVLASSLRVMEPGIKYSLDIIISSRSMYGRVVITMEENICTDQAGNHFTRTNGSTIIIHFDRRPVLLDLWTSVPSNELVINGVPRTVLATNKMEDIKLFLDFSIPIINSTEQILKTFHVNSGNLMPIHGKIHANRRFVFELKNISKTEIITVELQAGSILGRTGTPVSPVAPIMFLYDSTNPGVMLSTSSPSITKESNINVMVEFTKPVFGFEASMVKLVGGTLTRQEISRAVYSLTVVAEAQNMVSVTIPAGKASDISGNLNLASNHLEVKHYSTPAISIALYSFVTAGTVATALAAAILSISSANLEAIGTVASGSTSVVALKPSLNLHGMVGHLQVFVLSDWFTVNQPIEYCETMKGLRWLIPRQKLPWSRDSASISPKHVYLAEEKLAWKLRSLATGWSSHEMTNQPIDLNFINSSYMHSISSKSTPYGLPLNSNEYFIYFLRGEPVSASNVVKRMENSKGWQDMEMNLFWLGVGGGSLVIIHFLILIFLRWRTGTPAHGILSVPRFELFLLILMIPCISQSSAFVIKGGTGGGIIIGALLLAIPAVFILSVSLFLIIAILIGSFSQYKEVKHAAIQEPWCTKLWFFFTGKPTIGKWFYREGRRRSAFLLRFGILFESWKGPPLFVFVNQSDPNTISKQTGRGKSGIGSNEETKMPTSEWLLGCARSSYIILDLLRRASLGFISGAYSLPKSSQSLCVLTITLVQFMYLFTLKPYIRRGVHVVESVSLLCEAGIFGLSISVSSSKLIEAKKLGFVMLALLFLTFIVQIINEWHALIKSILRLSQPQKNSFKLGLKFAAKGLVLPFLPRQHWSKVIPTGSQPIAGLGPVLPTSPATEFERRDTRRAPSAHPVSSMTATVVPVLSPGSPGLNVMQTTGPTTSDITLGGQRSGEGKRLKGLKFETKSEMKKLRELARASFSGDSRGEEASTSYALWPRYFSGEASLETP</sequence>
<evidence type="ECO:0000256" key="2">
    <source>
        <dbReference type="SAM" id="SignalP"/>
    </source>
</evidence>
<dbReference type="Proteomes" id="UP000327013">
    <property type="component" value="Chromosome 4"/>
</dbReference>
<dbReference type="PANTHER" id="PTHR34677:SF3">
    <property type="entry name" value="BACTERIAL IG-LIKE DOMAIN-CONTAINING PROTEIN"/>
    <property type="match status" value="1"/>
</dbReference>
<keyword evidence="1" id="KW-0812">Transmembrane</keyword>
<keyword evidence="2" id="KW-0732">Signal</keyword>
<proteinExistence type="predicted"/>
<feature type="domain" description="Bacterial Ig-like" evidence="3">
    <location>
        <begin position="350"/>
        <end position="442"/>
    </location>
</feature>
<evidence type="ECO:0000313" key="5">
    <source>
        <dbReference type="Proteomes" id="UP000327013"/>
    </source>
</evidence>
<dbReference type="InterPro" id="IPR044048">
    <property type="entry name" value="Big_12"/>
</dbReference>
<reference evidence="4 5" key="1">
    <citation type="submission" date="2019-06" db="EMBL/GenBank/DDBJ databases">
        <title>A chromosomal-level reference genome of Carpinus fangiana (Coryloideae, Betulaceae).</title>
        <authorList>
            <person name="Yang X."/>
            <person name="Wang Z."/>
            <person name="Zhang L."/>
            <person name="Hao G."/>
            <person name="Liu J."/>
            <person name="Yang Y."/>
        </authorList>
    </citation>
    <scope>NUCLEOTIDE SEQUENCE [LARGE SCALE GENOMIC DNA]</scope>
    <source>
        <strain evidence="4">Cfa_2016G</strain>
        <tissue evidence="4">Leaf</tissue>
    </source>
</reference>
<accession>A0A660KPH8</accession>
<feature type="transmembrane region" description="Helical" evidence="1">
    <location>
        <begin position="709"/>
        <end position="738"/>
    </location>
</feature>
<feature type="transmembrane region" description="Helical" evidence="1">
    <location>
        <begin position="928"/>
        <end position="945"/>
    </location>
</feature>
<keyword evidence="1" id="KW-0472">Membrane</keyword>
<dbReference type="AlphaFoldDB" id="A0A660KPH8"/>